<reference evidence="5 6" key="1">
    <citation type="submission" date="2018-04" db="EMBL/GenBank/DDBJ databases">
        <title>Genomic Encyclopedia of Archaeal and Bacterial Type Strains, Phase II (KMG-II): from individual species to whole genera.</title>
        <authorList>
            <person name="Goeker M."/>
        </authorList>
    </citation>
    <scope>NUCLEOTIDE SEQUENCE [LARGE SCALE GENOMIC DNA]</scope>
    <source>
        <strain evidence="5 6">DSM 5822</strain>
    </source>
</reference>
<feature type="domain" description="HTH araC/xylS-type" evidence="4">
    <location>
        <begin position="229"/>
        <end position="327"/>
    </location>
</feature>
<evidence type="ECO:0000256" key="3">
    <source>
        <dbReference type="ARBA" id="ARBA00023163"/>
    </source>
</evidence>
<keyword evidence="6" id="KW-1185">Reference proteome</keyword>
<keyword evidence="2" id="KW-0238">DNA-binding</keyword>
<gene>
    <name evidence="5" type="ORF">C8N29_101196</name>
</gene>
<keyword evidence="1" id="KW-0805">Transcription regulation</keyword>
<name>A0A2T5J3D2_9GAMM</name>
<comment type="caution">
    <text evidence="5">The sequence shown here is derived from an EMBL/GenBank/DDBJ whole genome shotgun (WGS) entry which is preliminary data.</text>
</comment>
<dbReference type="AlphaFoldDB" id="A0A2T5J3D2"/>
<protein>
    <submittedName>
        <fullName evidence="5">AraC family transcriptional regulator</fullName>
    </submittedName>
</protein>
<dbReference type="SUPFAM" id="SSF46689">
    <property type="entry name" value="Homeodomain-like"/>
    <property type="match status" value="1"/>
</dbReference>
<dbReference type="InterPro" id="IPR018060">
    <property type="entry name" value="HTH_AraC"/>
</dbReference>
<dbReference type="InterPro" id="IPR020449">
    <property type="entry name" value="Tscrpt_reg_AraC-type_HTH"/>
</dbReference>
<sequence length="328" mass="37112">MFKGLFLTGSMLGMLGDFIHEKGVHIPEVDDAVAQYGTQARISLQLWSSLLQKISTAVNDPALGLAIGQRIAPRHVGVLGYLVLSCQTLGQALLRFARYQRLVYDVNPFSVHMDEQGMELRWGIDYGKPGSLVDETSIAALFNFLHILTNQPLHPSFVSFVNPKPKNCQVYSDYFHCPVEFEDTVTRVRFPAAYLEAPLLHSDPTLLELLSQQAESLLVVLPKADAFEEKLQQIMVQCLHEGEPTLPAVAAYMALSTRTLQRRLQERGLIFQDILEDTRRELAVRYLEDKSLSLTDIALLLGYSEQSAFNRAFKRWYQQPPKVYRKAL</sequence>
<dbReference type="GO" id="GO:0000976">
    <property type="term" value="F:transcription cis-regulatory region binding"/>
    <property type="evidence" value="ECO:0007669"/>
    <property type="project" value="TreeGrafter"/>
</dbReference>
<dbReference type="GO" id="GO:0005829">
    <property type="term" value="C:cytosol"/>
    <property type="evidence" value="ECO:0007669"/>
    <property type="project" value="TreeGrafter"/>
</dbReference>
<dbReference type="PANTHER" id="PTHR47894">
    <property type="entry name" value="HTH-TYPE TRANSCRIPTIONAL REGULATOR GADX"/>
    <property type="match status" value="1"/>
</dbReference>
<proteinExistence type="predicted"/>
<evidence type="ECO:0000259" key="4">
    <source>
        <dbReference type="PROSITE" id="PS01124"/>
    </source>
</evidence>
<dbReference type="InterPro" id="IPR009057">
    <property type="entry name" value="Homeodomain-like_sf"/>
</dbReference>
<dbReference type="Proteomes" id="UP000244223">
    <property type="component" value="Unassembled WGS sequence"/>
</dbReference>
<dbReference type="EMBL" id="QAON01000001">
    <property type="protein sequence ID" value="PTQ91124.1"/>
    <property type="molecule type" value="Genomic_DNA"/>
</dbReference>
<evidence type="ECO:0000313" key="5">
    <source>
        <dbReference type="EMBL" id="PTQ91124.1"/>
    </source>
</evidence>
<dbReference type="OrthoDB" id="9759232at2"/>
<evidence type="ECO:0000256" key="1">
    <source>
        <dbReference type="ARBA" id="ARBA00023015"/>
    </source>
</evidence>
<keyword evidence="3" id="KW-0804">Transcription</keyword>
<dbReference type="PANTHER" id="PTHR47894:SF1">
    <property type="entry name" value="HTH-TYPE TRANSCRIPTIONAL REGULATOR VQSM"/>
    <property type="match status" value="1"/>
</dbReference>
<dbReference type="GO" id="GO:0003700">
    <property type="term" value="F:DNA-binding transcription factor activity"/>
    <property type="evidence" value="ECO:0007669"/>
    <property type="project" value="InterPro"/>
</dbReference>
<dbReference type="InterPro" id="IPR032687">
    <property type="entry name" value="AraC-type_N"/>
</dbReference>
<evidence type="ECO:0000313" key="6">
    <source>
        <dbReference type="Proteomes" id="UP000244223"/>
    </source>
</evidence>
<accession>A0A2T5J3D2</accession>
<evidence type="ECO:0000256" key="2">
    <source>
        <dbReference type="ARBA" id="ARBA00023125"/>
    </source>
</evidence>
<organism evidence="5 6">
    <name type="scientific">Agitococcus lubricus</name>
    <dbReference type="NCBI Taxonomy" id="1077255"/>
    <lineage>
        <taxon>Bacteria</taxon>
        <taxon>Pseudomonadati</taxon>
        <taxon>Pseudomonadota</taxon>
        <taxon>Gammaproteobacteria</taxon>
        <taxon>Moraxellales</taxon>
        <taxon>Moraxellaceae</taxon>
        <taxon>Agitococcus</taxon>
    </lineage>
</organism>
<dbReference type="Pfam" id="PF12625">
    <property type="entry name" value="Arabinose_bd"/>
    <property type="match status" value="1"/>
</dbReference>
<dbReference type="PROSITE" id="PS01124">
    <property type="entry name" value="HTH_ARAC_FAMILY_2"/>
    <property type="match status" value="1"/>
</dbReference>
<dbReference type="Pfam" id="PF12833">
    <property type="entry name" value="HTH_18"/>
    <property type="match status" value="1"/>
</dbReference>
<dbReference type="RefSeq" id="WP_107864149.1">
    <property type="nucleotide sequence ID" value="NZ_QAON01000001.1"/>
</dbReference>
<dbReference type="Gene3D" id="1.10.10.60">
    <property type="entry name" value="Homeodomain-like"/>
    <property type="match status" value="1"/>
</dbReference>
<dbReference type="PRINTS" id="PR00032">
    <property type="entry name" value="HTHARAC"/>
</dbReference>
<dbReference type="SMART" id="SM00342">
    <property type="entry name" value="HTH_ARAC"/>
    <property type="match status" value="1"/>
</dbReference>